<dbReference type="InterPro" id="IPR040656">
    <property type="entry name" value="Cas9_WED_dom"/>
</dbReference>
<feature type="binding site" evidence="13">
    <location>
        <position position="507"/>
    </location>
    <ligand>
        <name>Mg(2+)</name>
        <dbReference type="ChEBI" id="CHEBI:18420"/>
        <label>1</label>
    </ligand>
</feature>
<evidence type="ECO:0000256" key="7">
    <source>
        <dbReference type="ARBA" id="ARBA00022842"/>
    </source>
</evidence>
<dbReference type="Pfam" id="PF18541">
    <property type="entry name" value="RuvC_III"/>
    <property type="match status" value="1"/>
</dbReference>
<keyword evidence="4 13" id="KW-0479">Metal-binding</keyword>
<feature type="binding site" evidence="13">
    <location>
        <position position="725"/>
    </location>
    <ligand>
        <name>Mg(2+)</name>
        <dbReference type="ChEBI" id="CHEBI:18420"/>
        <label>2</label>
    </ligand>
</feature>
<evidence type="ECO:0000313" key="15">
    <source>
        <dbReference type="EMBL" id="MBC2311776.1"/>
    </source>
</evidence>
<keyword evidence="3 13" id="KW-0540">Nuclease</keyword>
<evidence type="ECO:0000256" key="10">
    <source>
        <dbReference type="ARBA" id="ARBA00023125"/>
    </source>
</evidence>
<keyword evidence="7 13" id="KW-0460">Magnesium</keyword>
<comment type="similarity">
    <text evidence="2">Belongs to the CRISPR-associated protein Cas9 family. Subtype II-A subfamily.</text>
</comment>
<feature type="binding site" evidence="13">
    <location>
        <position position="9"/>
    </location>
    <ligand>
        <name>Mg(2+)</name>
        <dbReference type="ChEBI" id="CHEBI:18420"/>
        <label>2</label>
    </ligand>
</feature>
<reference evidence="15 16" key="1">
    <citation type="submission" date="2020-03" db="EMBL/GenBank/DDBJ databases">
        <title>Soil Listeria distribution.</title>
        <authorList>
            <person name="Liao J."/>
            <person name="Wiedmann M."/>
        </authorList>
    </citation>
    <scope>NUCLEOTIDE SEQUENCE [LARGE SCALE GENOMIC DNA]</scope>
    <source>
        <strain evidence="15 16">FSL L7-0039</strain>
    </source>
</reference>
<evidence type="ECO:0000256" key="8">
    <source>
        <dbReference type="ARBA" id="ARBA00022884"/>
    </source>
</evidence>
<name>A0A7X0ZWH5_9LIST</name>
<evidence type="ECO:0000256" key="12">
    <source>
        <dbReference type="ARBA" id="ARBA00046380"/>
    </source>
</evidence>
<organism evidence="15 16">
    <name type="scientific">Listeria booriae</name>
    <dbReference type="NCBI Taxonomy" id="1552123"/>
    <lineage>
        <taxon>Bacteria</taxon>
        <taxon>Bacillati</taxon>
        <taxon>Bacillota</taxon>
        <taxon>Bacilli</taxon>
        <taxon>Bacillales</taxon>
        <taxon>Listeriaceae</taxon>
        <taxon>Listeria</taxon>
    </lineage>
</organism>
<dbReference type="AlphaFoldDB" id="A0A7X0ZWH5"/>
<dbReference type="InterPro" id="IPR003615">
    <property type="entry name" value="HNH_nuc"/>
</dbReference>
<accession>A0A7X0ZWH5</accession>
<dbReference type="GO" id="GO:0043571">
    <property type="term" value="P:maintenance of CRISPR repeat elements"/>
    <property type="evidence" value="ECO:0007669"/>
    <property type="project" value="UniProtKB-UniRule"/>
</dbReference>
<evidence type="ECO:0000256" key="13">
    <source>
        <dbReference type="HAMAP-Rule" id="MF_01480"/>
    </source>
</evidence>
<feature type="domain" description="HNH Cas9-type" evidence="14">
    <location>
        <begin position="506"/>
        <end position="671"/>
    </location>
</feature>
<dbReference type="GO" id="GO:0003723">
    <property type="term" value="F:RNA binding"/>
    <property type="evidence" value="ECO:0007669"/>
    <property type="project" value="UniProtKB-UniRule"/>
</dbReference>
<keyword evidence="11" id="KW-0464">Manganese</keyword>
<dbReference type="GO" id="GO:0051607">
    <property type="term" value="P:defense response to virus"/>
    <property type="evidence" value="ECO:0007669"/>
    <property type="project" value="UniProtKB-UniRule"/>
</dbReference>
<feature type="active site" description="For RuvC-like nuclease domain" evidence="13">
    <location>
        <position position="9"/>
    </location>
</feature>
<dbReference type="GO" id="GO:0003677">
    <property type="term" value="F:DNA binding"/>
    <property type="evidence" value="ECO:0007669"/>
    <property type="project" value="UniProtKB-UniRule"/>
</dbReference>
<comment type="caution">
    <text evidence="15">The sequence shown here is derived from an EMBL/GenBank/DDBJ whole genome shotgun (WGS) entry which is preliminary data.</text>
</comment>
<proteinExistence type="inferred from homology"/>
<dbReference type="PROSITE" id="PS51749">
    <property type="entry name" value="HNH_CAS9"/>
    <property type="match status" value="1"/>
</dbReference>
<evidence type="ECO:0000256" key="4">
    <source>
        <dbReference type="ARBA" id="ARBA00022723"/>
    </source>
</evidence>
<dbReference type="HAMAP" id="MF_01480">
    <property type="entry name" value="Cas9"/>
    <property type="match status" value="1"/>
</dbReference>
<dbReference type="Gene3D" id="1.10.30.50">
    <property type="match status" value="1"/>
</dbReference>
<dbReference type="GO" id="GO:0016787">
    <property type="term" value="F:hydrolase activity"/>
    <property type="evidence" value="ECO:0007669"/>
    <property type="project" value="UniProtKB-KW"/>
</dbReference>
<feature type="binding site" evidence="13">
    <location>
        <position position="9"/>
    </location>
    <ligand>
        <name>Mg(2+)</name>
        <dbReference type="ChEBI" id="CHEBI:18420"/>
        <label>1</label>
    </ligand>
</feature>
<dbReference type="Gene3D" id="3.30.420.10">
    <property type="entry name" value="Ribonuclease H-like superfamily/Ribonuclease H"/>
    <property type="match status" value="2"/>
</dbReference>
<dbReference type="Proteomes" id="UP000565628">
    <property type="component" value="Unassembled WGS sequence"/>
</dbReference>
<dbReference type="Pfam" id="PF18061">
    <property type="entry name" value="CRISPR_Cas9_WED"/>
    <property type="match status" value="1"/>
</dbReference>
<keyword evidence="8 13" id="KW-0694">RNA-binding</keyword>
<dbReference type="InterPro" id="IPR033114">
    <property type="entry name" value="HNH_CAS9"/>
</dbReference>
<dbReference type="InterPro" id="IPR036397">
    <property type="entry name" value="RNaseH_sf"/>
</dbReference>
<feature type="binding site" evidence="13">
    <location>
        <position position="507"/>
    </location>
    <ligand>
        <name>Mg(2+)</name>
        <dbReference type="ChEBI" id="CHEBI:18420"/>
        <label>2</label>
    </ligand>
</feature>
<feature type="binding site" evidence="13">
    <location>
        <position position="503"/>
    </location>
    <ligand>
        <name>Mg(2+)</name>
        <dbReference type="ChEBI" id="CHEBI:18420"/>
        <label>1</label>
    </ligand>
</feature>
<dbReference type="RefSeq" id="WP_185642203.1">
    <property type="nucleotide sequence ID" value="NZ_JAASWV010000019.1"/>
</dbReference>
<dbReference type="EMBL" id="JAASWV010000019">
    <property type="protein sequence ID" value="MBC2311776.1"/>
    <property type="molecule type" value="Genomic_DNA"/>
</dbReference>
<dbReference type="InterPro" id="IPR028629">
    <property type="entry name" value="Cas9"/>
</dbReference>
<comment type="function">
    <text evidence="13">CRISPR (clustered regularly interspaced short palindromic repeat) is an adaptive immune system that provides protection against mobile genetic elements (viruses, transposable elements and conjugative plasmids). CRISPR clusters contain spacers, sequences complementary to antecedent mobile elements, and target invading nucleic acids. CRISPR clusters are transcribed and processed into CRISPR RNA (crRNA). In type II CRISPR systems correct processing of pre-crRNA requires a trans-encoded small RNA (tracrRNA), endogenous ribonuclease 3 (rnc) and this protein. The tracrRNA serves as a guide for ribonuclease 3-aided processing of pre-crRNA. Subsequently Cas9/crRNA/tracrRNA endonucleolytically cleaves linear or circular dsDNA target complementary to the spacer; Cas9 is inactive in the absence of the 2 guide RNAs (gRNA). Cas9 recognizes the protospacer adjacent motif (PAM) in the CRISPR repeat sequences to help distinguish self versus nonself, as targets within the bacterial CRISPR locus do not have PAMs. PAM recognition is also required for catalytic activity.</text>
</comment>
<dbReference type="InterPro" id="IPR041383">
    <property type="entry name" value="RuvC_III"/>
</dbReference>
<gene>
    <name evidence="13 15" type="primary">cas9</name>
    <name evidence="15" type="ORF">HCJ81_12850</name>
</gene>
<evidence type="ECO:0000256" key="6">
    <source>
        <dbReference type="ARBA" id="ARBA00022801"/>
    </source>
</evidence>
<evidence type="ECO:0000256" key="3">
    <source>
        <dbReference type="ARBA" id="ARBA00022722"/>
    </source>
</evidence>
<keyword evidence="10 13" id="KW-0238">DNA-binding</keyword>
<evidence type="ECO:0000313" key="16">
    <source>
        <dbReference type="Proteomes" id="UP000565628"/>
    </source>
</evidence>
<protein>
    <recommendedName>
        <fullName evidence="13">CRISPR-associated endonuclease Cas9</fullName>
        <ecNumber evidence="13">3.1.-.-</ecNumber>
    </recommendedName>
</protein>
<comment type="similarity">
    <text evidence="13">Belongs to the CRISPR-associated Cas9 family.</text>
</comment>
<evidence type="ECO:0000256" key="1">
    <source>
        <dbReference type="ARBA" id="ARBA00001946"/>
    </source>
</evidence>
<keyword evidence="5 13" id="KW-0255">Endonuclease</keyword>
<dbReference type="Pfam" id="PF13395">
    <property type="entry name" value="HNH_4"/>
    <property type="match status" value="1"/>
</dbReference>
<evidence type="ECO:0000256" key="9">
    <source>
        <dbReference type="ARBA" id="ARBA00023118"/>
    </source>
</evidence>
<comment type="cofactor">
    <cofactor evidence="1 13">
        <name>Mg(2+)</name>
        <dbReference type="ChEBI" id="CHEBI:18420"/>
    </cofactor>
</comment>
<dbReference type="GO" id="GO:0046872">
    <property type="term" value="F:metal ion binding"/>
    <property type="evidence" value="ECO:0007669"/>
    <property type="project" value="UniProtKB-UniRule"/>
</dbReference>
<evidence type="ECO:0000256" key="2">
    <source>
        <dbReference type="ARBA" id="ARBA00005244"/>
    </source>
</evidence>
<evidence type="ECO:0000256" key="11">
    <source>
        <dbReference type="ARBA" id="ARBA00023211"/>
    </source>
</evidence>
<evidence type="ECO:0000259" key="14">
    <source>
        <dbReference type="PROSITE" id="PS51749"/>
    </source>
</evidence>
<comment type="domain">
    <text evidence="13">Has 2 endonuclease domains. The discontinuous RuvC-like domain cleaves the target DNA noncomplementary to crRNA while the HNH nuclease domain cleaves the target DNA complementary to crRNA.</text>
</comment>
<keyword evidence="6 13" id="KW-0378">Hydrolase</keyword>
<feature type="active site" description="Proton acceptor for HNH nuclease domain" evidence="13">
    <location>
        <position position="586"/>
    </location>
</feature>
<keyword evidence="9 13" id="KW-0051">Antiviral defense</keyword>
<evidence type="ECO:0000256" key="5">
    <source>
        <dbReference type="ARBA" id="ARBA00022759"/>
    </source>
</evidence>
<comment type="subunit">
    <text evidence="12 13">Monomer. Binds crRNA and tracrRNA.</text>
</comment>
<sequence>MKKLVLGLDIGISSVGWGVMNEETGEVLEAGVRLFEEATRNGNEERRDFRSSRRVKRREAHRKQRVRELLEEAGFPCDMIGTTNPYFARRDAIYGKVSKSELAAALYHIVKRRGTFLDVLEEEKTNDNELSTKKQLSENDKLLQNKYICEVQLEKKNTADGKIRNHTNRYRTDDYVKEAKAILSMQKQFYPEITQAFEEAYIQLIKTRRQYYDGPGSAISPTPFGQYFYDEKGDVIRVPMIEKMRGKCTYFPEELRIPKMAYTAELFALLNDLNNTVYADSETGELTHLSEQDKRELIKKYIHDKKGCKNITLKAIMKQLDIHDEQAFKGYRKDLKNDKPLFTEFKGLKALQKQLKGINIPADFYQNEDLLDDISEILSGEKSLTRREEQLTELFKSQLGKSLPEVTAVLINDTSFKEYNALSKKAIQLILPELWSTPKNQMQLFVQHGMDKGRLEKLQSGNKIQFDDEAILSTVAKRSHHETVKIVNKLRKQYGEFHYVVVEMAREKNSDEEKKKYKDMQKRQGDFEKAMAKELGVENLKNMKLSAKQHLALKLLKEQDGRCIYSGKSILSTEIVRDASQFEVDHIIPISLSYDDSQQNKVLCYQSENQKKGQLSPFQYFASGKAKRSFKEFQADISSMRIRGKKKEYLLEQRDIVYNEELQKEFINRNLVDTRYAMKSFANSLRVFYMMNDIDTKVLPINGAFTAALRRRAKMNKNRDGHAHHAIDALIVAGIGRLPLIKQFKTIEVKEEGIITNRKTGEVLKTEEAIDTKALNYLRQLMNYENKVKYSHKVDRKINRGVTAKQTIYSTRERDGKKHVIGKVKNIYELDKNGYETLKKRIEKNENDFLMAQHNPETWLHIRKIMEEHAHADNPFQDYYKEHDTFILKDGKVPIKSLRYQDFELGVHIPLTHKYPESRNDIVLLGRRSIRVDIYKNAEGIYKYLGVPYHWFKQVGNKYILDMEIYNSKEHGRAADYKKITEDYEFQFSLYKNDMFSYEKVEKKENPKTGIKEPSIIKHTKIFRGDNNPRQNIIEVHDIDTRATSRQMPAINPLKNIIKYNTDILGNRYPITKEPFVDTLQKG</sequence>
<dbReference type="GO" id="GO:0004519">
    <property type="term" value="F:endonuclease activity"/>
    <property type="evidence" value="ECO:0007669"/>
    <property type="project" value="UniProtKB-UniRule"/>
</dbReference>
<dbReference type="EC" id="3.1.-.-" evidence="13"/>
<dbReference type="NCBIfam" id="TIGR01865">
    <property type="entry name" value="cas_Csn1"/>
    <property type="match status" value="1"/>
</dbReference>